<reference evidence="2 3" key="1">
    <citation type="submission" date="2023-08" db="EMBL/GenBank/DDBJ databases">
        <title>A Necator americanus chromosomal reference genome.</title>
        <authorList>
            <person name="Ilik V."/>
            <person name="Petrzelkova K.J."/>
            <person name="Pardy F."/>
            <person name="Fuh T."/>
            <person name="Niatou-Singa F.S."/>
            <person name="Gouil Q."/>
            <person name="Baker L."/>
            <person name="Ritchie M.E."/>
            <person name="Jex A.R."/>
            <person name="Gazzola D."/>
            <person name="Li H."/>
            <person name="Toshio Fujiwara R."/>
            <person name="Zhan B."/>
            <person name="Aroian R.V."/>
            <person name="Pafco B."/>
            <person name="Schwarz E.M."/>
        </authorList>
    </citation>
    <scope>NUCLEOTIDE SEQUENCE [LARGE SCALE GENOMIC DNA]</scope>
    <source>
        <strain evidence="2 3">Aroian</strain>
        <tissue evidence="2">Whole animal</tissue>
    </source>
</reference>
<keyword evidence="3" id="KW-1185">Reference proteome</keyword>
<comment type="caution">
    <text evidence="2">The sequence shown here is derived from an EMBL/GenBank/DDBJ whole genome shotgun (WGS) entry which is preliminary data.</text>
</comment>
<name>A0ABR1EQU4_NECAM</name>
<proteinExistence type="predicted"/>
<organism evidence="2 3">
    <name type="scientific">Necator americanus</name>
    <name type="common">Human hookworm</name>
    <dbReference type="NCBI Taxonomy" id="51031"/>
    <lineage>
        <taxon>Eukaryota</taxon>
        <taxon>Metazoa</taxon>
        <taxon>Ecdysozoa</taxon>
        <taxon>Nematoda</taxon>
        <taxon>Chromadorea</taxon>
        <taxon>Rhabditida</taxon>
        <taxon>Rhabditina</taxon>
        <taxon>Rhabditomorpha</taxon>
        <taxon>Strongyloidea</taxon>
        <taxon>Ancylostomatidae</taxon>
        <taxon>Bunostominae</taxon>
        <taxon>Necator</taxon>
    </lineage>
</organism>
<dbReference type="PANTHER" id="PTHR21301:SF10">
    <property type="entry name" value="REVERSE TRANSCRIPTASE DOMAIN-CONTAINING PROTEIN"/>
    <property type="match status" value="1"/>
</dbReference>
<gene>
    <name evidence="2" type="primary">Necator_chrX.g25239</name>
    <name evidence="2" type="ORF">RB195_025073</name>
</gene>
<keyword evidence="1" id="KW-0732">Signal</keyword>
<sequence length="656" mass="73317">MTLWRLWRAVTMALFHTSGTSPNSIEMLKIWARGQHKAATHSLYINGGIPSYVSLTDGLRDLRKINQPRKSEIGIVGADVDAGVSKWTTALSDEASSGRSSTSRVSHSIEEEFLQGARSDSIMSFMSRGVDELRGGIRSLRQRARSLRFSCSRPRPSPTIHLRLCFNSTSKPWTIQDDLSSTESVQIPPEKAPSTGTGVYSCSHAAITPAKEGNGSGLREIRELSTCGEIKVTISDKGGEFVVISRELDMAITRKHLDDATLYHSSSHEEFIKQSHHLNRVWVEIGKAAEIHKTMITKLKYELPTCPVLYLLIKTHKLFSSAFLSEDPEVFKVCPIISNVGGPTDRISWFLNAIPAPLPKYVPAYLFNANMFLEQLKKARSKKEYVIESFDVKWLYTNVSNSAAVQVVFELLVEHRDTLDLHGFSIRTAVRVKSDVQERIDAINLAQRIANSNGHTGNIGRRLDLGAQREYATVVETNKINFCLPFITNDLSKAMRASMVKCGVEELVRIVEIPPANLKKQLVQNRMYDRFCHTPDCVTCPFGKEGDCMVSDVVYLISCKTCGDQYIGETGRPICVRIRERLKGMKQSNAATPLGAHRRQCQENVSFCIAVTVLEIIARRTLEAFWINAKGPKMNRKEECLAVTNELALYQDLCGS</sequence>
<evidence type="ECO:0000313" key="2">
    <source>
        <dbReference type="EMBL" id="KAK6764995.1"/>
    </source>
</evidence>
<protein>
    <submittedName>
        <fullName evidence="2">Uncharacterized protein</fullName>
    </submittedName>
</protein>
<dbReference type="EMBL" id="JAVFWL010000006">
    <property type="protein sequence ID" value="KAK6764995.1"/>
    <property type="molecule type" value="Genomic_DNA"/>
</dbReference>
<dbReference type="PANTHER" id="PTHR21301">
    <property type="entry name" value="REVERSE TRANSCRIPTASE"/>
    <property type="match status" value="1"/>
</dbReference>
<dbReference type="Proteomes" id="UP001303046">
    <property type="component" value="Unassembled WGS sequence"/>
</dbReference>
<feature type="chain" id="PRO_5046341388" evidence="1">
    <location>
        <begin position="23"/>
        <end position="656"/>
    </location>
</feature>
<accession>A0ABR1EQU4</accession>
<evidence type="ECO:0000256" key="1">
    <source>
        <dbReference type="SAM" id="SignalP"/>
    </source>
</evidence>
<feature type="signal peptide" evidence="1">
    <location>
        <begin position="1"/>
        <end position="22"/>
    </location>
</feature>
<evidence type="ECO:0000313" key="3">
    <source>
        <dbReference type="Proteomes" id="UP001303046"/>
    </source>
</evidence>